<protein>
    <recommendedName>
        <fullName evidence="3">Metallo-beta-lactamase domain-containing protein</fullName>
    </recommendedName>
</protein>
<dbReference type="Gene3D" id="3.60.15.10">
    <property type="entry name" value="Ribonuclease Z/Hydroxyacylglutathione hydrolase-like"/>
    <property type="match status" value="1"/>
</dbReference>
<dbReference type="Proteomes" id="UP000469194">
    <property type="component" value="Unassembled WGS sequence"/>
</dbReference>
<organism evidence="1 2">
    <name type="scientific">Bifidobacterium aerophilum</name>
    <dbReference type="NCBI Taxonomy" id="1798155"/>
    <lineage>
        <taxon>Bacteria</taxon>
        <taxon>Bacillati</taxon>
        <taxon>Actinomycetota</taxon>
        <taxon>Actinomycetes</taxon>
        <taxon>Bifidobacteriales</taxon>
        <taxon>Bifidobacteriaceae</taxon>
        <taxon>Bifidobacterium</taxon>
    </lineage>
</organism>
<dbReference type="EMBL" id="WHZW01000037">
    <property type="protein sequence ID" value="NEG90617.1"/>
    <property type="molecule type" value="Genomic_DNA"/>
</dbReference>
<keyword evidence="2" id="KW-1185">Reference proteome</keyword>
<sequence>MNMNGRTRTQYDRLATPGNLQILSNRLRSRNAFSVGQSIKNVYYAQISDYHVVNDEMIQVDFDAVNAYSTAFWPTSNSSFPFAIHPENSNSLRELLYPDLILERVNNYWNRVFTENDSDRNSPNSIFNEVNDPFHYLKLCTISLTLQADRYENIVKVASQRQNVDAWFTIILGSVVEQNTIALNNGTMALLNFGWSNPQQSNINTYHYFTGITICPPKEAAALNAATNVTAWPAGNDAIIRKTLQKIPRMEQLICFNVGQGTCVGLADAHGKVLLYSDLGCDAPRNQKATPKDLQFCNCTNPPIILSHWHCDHYNGIFHSGEDFRSNTWILPPRPTSLNFNKSRVGKELRSRGGTILNFPNPAPTNHAITASFGNGTQVISLIQCTGKLSQKNANECGIAVEIEDMHDDRPVKWILPGDASYSSFTDPFPDAEPVAVVAAHHGGHIDKAKYPHRPSISQYARLLFSFGTDNTYGIPCTADADTLKRYKAEKWRFPSGWVSSQKTYSLTANKGKSTKPKTVIASTQVKTPASEHDVLSTATWKQPDPKQPQKPLTHIAASWKANAQVDSTHLKTCLTKQTFQILR</sequence>
<dbReference type="InterPro" id="IPR036866">
    <property type="entry name" value="RibonucZ/Hydroxyglut_hydro"/>
</dbReference>
<evidence type="ECO:0000313" key="1">
    <source>
        <dbReference type="EMBL" id="NEG90617.1"/>
    </source>
</evidence>
<accession>A0A6N9Z7F4</accession>
<gene>
    <name evidence="1" type="ORF">GFD25_11655</name>
</gene>
<name>A0A6N9Z7F4_9BIFI</name>
<dbReference type="SUPFAM" id="SSF56281">
    <property type="entry name" value="Metallo-hydrolase/oxidoreductase"/>
    <property type="match status" value="1"/>
</dbReference>
<dbReference type="AlphaFoldDB" id="A0A6N9Z7F4"/>
<comment type="caution">
    <text evidence="1">The sequence shown here is derived from an EMBL/GenBank/DDBJ whole genome shotgun (WGS) entry which is preliminary data.</text>
</comment>
<proteinExistence type="predicted"/>
<evidence type="ECO:0008006" key="3">
    <source>
        <dbReference type="Google" id="ProtNLM"/>
    </source>
</evidence>
<reference evidence="1 2" key="1">
    <citation type="submission" date="2019-10" db="EMBL/GenBank/DDBJ databases">
        <title>Bifidobacterium from non-human primates.</title>
        <authorList>
            <person name="Modesto M."/>
        </authorList>
    </citation>
    <scope>NUCLEOTIDE SEQUENCE [LARGE SCALE GENOMIC DNA]</scope>
    <source>
        <strain evidence="1 2">TRE17</strain>
    </source>
</reference>
<evidence type="ECO:0000313" key="2">
    <source>
        <dbReference type="Proteomes" id="UP000469194"/>
    </source>
</evidence>